<proteinExistence type="inferred from homology"/>
<dbReference type="InterPro" id="IPR032675">
    <property type="entry name" value="LRR_dom_sf"/>
</dbReference>
<keyword evidence="9" id="KW-1185">Reference proteome</keyword>
<dbReference type="SUPFAM" id="SSF52540">
    <property type="entry name" value="P-loop containing nucleoside triphosphate hydrolases"/>
    <property type="match status" value="1"/>
</dbReference>
<dbReference type="InterPro" id="IPR044974">
    <property type="entry name" value="Disease_R_plants"/>
</dbReference>
<dbReference type="Gene3D" id="1.10.10.10">
    <property type="entry name" value="Winged helix-like DNA-binding domain superfamily/Winged helix DNA-binding domain"/>
    <property type="match status" value="1"/>
</dbReference>
<feature type="domain" description="NB-ARC" evidence="7">
    <location>
        <begin position="161"/>
        <end position="317"/>
    </location>
</feature>
<dbReference type="EMBL" id="JACGWO010000001">
    <property type="protein sequence ID" value="KAK4437333.1"/>
    <property type="molecule type" value="Genomic_DNA"/>
</dbReference>
<name>A0AAE1YWJ3_9LAMI</name>
<evidence type="ECO:0000313" key="9">
    <source>
        <dbReference type="Proteomes" id="UP001293254"/>
    </source>
</evidence>
<organism evidence="8 9">
    <name type="scientific">Sesamum alatum</name>
    <dbReference type="NCBI Taxonomy" id="300844"/>
    <lineage>
        <taxon>Eukaryota</taxon>
        <taxon>Viridiplantae</taxon>
        <taxon>Streptophyta</taxon>
        <taxon>Embryophyta</taxon>
        <taxon>Tracheophyta</taxon>
        <taxon>Spermatophyta</taxon>
        <taxon>Magnoliopsida</taxon>
        <taxon>eudicotyledons</taxon>
        <taxon>Gunneridae</taxon>
        <taxon>Pentapetalae</taxon>
        <taxon>asterids</taxon>
        <taxon>lamiids</taxon>
        <taxon>Lamiales</taxon>
        <taxon>Pedaliaceae</taxon>
        <taxon>Sesamum</taxon>
    </lineage>
</organism>
<dbReference type="Gene3D" id="1.10.8.430">
    <property type="entry name" value="Helical domain of apoptotic protease-activating factors"/>
    <property type="match status" value="1"/>
</dbReference>
<dbReference type="PRINTS" id="PR00364">
    <property type="entry name" value="DISEASERSIST"/>
</dbReference>
<comment type="similarity">
    <text evidence="2">Belongs to the disease resistance NB-LRR family.</text>
</comment>
<dbReference type="InterPro" id="IPR036388">
    <property type="entry name" value="WH-like_DNA-bd_sf"/>
</dbReference>
<dbReference type="Gene3D" id="1.20.5.4130">
    <property type="match status" value="1"/>
</dbReference>
<sequence length="703" mass="80621">MAHAALISLKQTIERLLNSYPNPCFLPSPEIIQLAYEEIKSLQKLLTSEDGNNNRVKASEREIREAAGSLEDVLESAHVSYQNFLSQPEVKEDIDLFTEKVKKINEQLSNSLLLEEDDDAVSSRIDQYFGLKEQKIIGLARDLNNFSQLVLGNYGRDREYLGVISVVGMAGIGKTTFVSGVYLDPHVVSHFECRAFVSIGTRKYQLRKILLCIINQIDSGFDTSRDAEINDDEELASYLYSCLKNRRYLIVVDDIWNMEDWDELKRAFPDDINQSRVIVISRLRQIAYHVNPSYLHEMRFLDKEESWHLLREKVFGGEENSCPPELEKAGKKIAEMCEGLPLAIIAVAKHLSQAKKTVEYWEKVAEKDHSVIMAGDEEMSKVLSVSYHHLPQFLKACFLYTGTFPHDSKIRASKLIKLWCAERFLELDFMLEDLEDFARGHRRLCIHNNALFGIKDVNELMASISNTRSLLCTGPHHQYPVPICLGSFSLLRVLNALTIRFYVFPDEVVKLVKLRYLAFTYNGKLHASISKLQNLQLQVAVPTPPRATIFPSDVRKLTLSGFEFPWEYMSSIGQLPNLEILKLQCCAFQGQHWTTYEGEFSKLKFLLLEGIDLRYWTAHHPDCFKYVERLIIRHCYKLERIPPGVGSRPYNYVQIQLVDCNPCLVAYAKEEMLGKTDPAVKIYVESSADGVCQSMANHRSFWE</sequence>
<dbReference type="Pfam" id="PF00931">
    <property type="entry name" value="NB-ARC"/>
    <property type="match status" value="1"/>
</dbReference>
<keyword evidence="6" id="KW-0611">Plant defense</keyword>
<reference evidence="8" key="1">
    <citation type="submission" date="2020-06" db="EMBL/GenBank/DDBJ databases">
        <authorList>
            <person name="Li T."/>
            <person name="Hu X."/>
            <person name="Zhang T."/>
            <person name="Song X."/>
            <person name="Zhang H."/>
            <person name="Dai N."/>
            <person name="Sheng W."/>
            <person name="Hou X."/>
            <person name="Wei L."/>
        </authorList>
    </citation>
    <scope>NUCLEOTIDE SEQUENCE</scope>
    <source>
        <strain evidence="8">3651</strain>
        <tissue evidence="8">Leaf</tissue>
    </source>
</reference>
<protein>
    <submittedName>
        <fullName evidence="8">Late blight resistance proteinR1A-4</fullName>
    </submittedName>
</protein>
<dbReference type="Proteomes" id="UP001293254">
    <property type="component" value="Unassembled WGS sequence"/>
</dbReference>
<keyword evidence="5" id="KW-0677">Repeat</keyword>
<evidence type="ECO:0000256" key="1">
    <source>
        <dbReference type="ARBA" id="ARBA00002074"/>
    </source>
</evidence>
<evidence type="ECO:0000256" key="2">
    <source>
        <dbReference type="ARBA" id="ARBA00008894"/>
    </source>
</evidence>
<dbReference type="InterPro" id="IPR042197">
    <property type="entry name" value="Apaf_helical"/>
</dbReference>
<dbReference type="GO" id="GO:0005737">
    <property type="term" value="C:cytoplasm"/>
    <property type="evidence" value="ECO:0007669"/>
    <property type="project" value="UniProtKB-SubCell"/>
</dbReference>
<dbReference type="Gene3D" id="3.80.10.10">
    <property type="entry name" value="Ribonuclease Inhibitor"/>
    <property type="match status" value="1"/>
</dbReference>
<dbReference type="PANTHER" id="PTHR23155">
    <property type="entry name" value="DISEASE RESISTANCE PROTEIN RP"/>
    <property type="match status" value="1"/>
</dbReference>
<dbReference type="PANTHER" id="PTHR23155:SF1152">
    <property type="entry name" value="AAA+ ATPASE DOMAIN-CONTAINING PROTEIN"/>
    <property type="match status" value="1"/>
</dbReference>
<dbReference type="GO" id="GO:0009626">
    <property type="term" value="P:plant-type hypersensitive response"/>
    <property type="evidence" value="ECO:0007669"/>
    <property type="project" value="UniProtKB-KW"/>
</dbReference>
<evidence type="ECO:0000256" key="5">
    <source>
        <dbReference type="ARBA" id="ARBA00022737"/>
    </source>
</evidence>
<accession>A0AAE1YWJ3</accession>
<dbReference type="GO" id="GO:0043531">
    <property type="term" value="F:ADP binding"/>
    <property type="evidence" value="ECO:0007669"/>
    <property type="project" value="InterPro"/>
</dbReference>
<comment type="caution">
    <text evidence="8">The sequence shown here is derived from an EMBL/GenBank/DDBJ whole genome shotgun (WGS) entry which is preliminary data.</text>
</comment>
<evidence type="ECO:0000256" key="4">
    <source>
        <dbReference type="ARBA" id="ARBA00022667"/>
    </source>
</evidence>
<dbReference type="SUPFAM" id="SSF52058">
    <property type="entry name" value="L domain-like"/>
    <property type="match status" value="1"/>
</dbReference>
<keyword evidence="4" id="KW-0381">Hypersensitive response</keyword>
<evidence type="ECO:0000259" key="7">
    <source>
        <dbReference type="Pfam" id="PF00931"/>
    </source>
</evidence>
<keyword evidence="3" id="KW-0433">Leucine-rich repeat</keyword>
<evidence type="ECO:0000256" key="6">
    <source>
        <dbReference type="ARBA" id="ARBA00022821"/>
    </source>
</evidence>
<evidence type="ECO:0000313" key="8">
    <source>
        <dbReference type="EMBL" id="KAK4437333.1"/>
    </source>
</evidence>
<dbReference type="InterPro" id="IPR002182">
    <property type="entry name" value="NB-ARC"/>
</dbReference>
<dbReference type="AlphaFoldDB" id="A0AAE1YWJ3"/>
<evidence type="ECO:0000256" key="3">
    <source>
        <dbReference type="ARBA" id="ARBA00022614"/>
    </source>
</evidence>
<dbReference type="InterPro" id="IPR027417">
    <property type="entry name" value="P-loop_NTPase"/>
</dbReference>
<reference evidence="8" key="2">
    <citation type="journal article" date="2024" name="Plant">
        <title>Genomic evolution and insights into agronomic trait innovations of Sesamum species.</title>
        <authorList>
            <person name="Miao H."/>
            <person name="Wang L."/>
            <person name="Qu L."/>
            <person name="Liu H."/>
            <person name="Sun Y."/>
            <person name="Le M."/>
            <person name="Wang Q."/>
            <person name="Wei S."/>
            <person name="Zheng Y."/>
            <person name="Lin W."/>
            <person name="Duan Y."/>
            <person name="Cao H."/>
            <person name="Xiong S."/>
            <person name="Wang X."/>
            <person name="Wei L."/>
            <person name="Li C."/>
            <person name="Ma Q."/>
            <person name="Ju M."/>
            <person name="Zhao R."/>
            <person name="Li G."/>
            <person name="Mu C."/>
            <person name="Tian Q."/>
            <person name="Mei H."/>
            <person name="Zhang T."/>
            <person name="Gao T."/>
            <person name="Zhang H."/>
        </authorList>
    </citation>
    <scope>NUCLEOTIDE SEQUENCE</scope>
    <source>
        <strain evidence="8">3651</strain>
    </source>
</reference>
<gene>
    <name evidence="8" type="ORF">Salat_0067200</name>
</gene>
<dbReference type="Gene3D" id="3.40.50.300">
    <property type="entry name" value="P-loop containing nucleotide triphosphate hydrolases"/>
    <property type="match status" value="1"/>
</dbReference>
<comment type="function">
    <text evidence="1">Confers resistance to late blight (Phytophthora infestans) races carrying the avirulence gene Avr1. Resistance proteins guard the plant against pathogens that contain an appropriate avirulence protein via an indirect interaction with this avirulence protein. That triggers a defense system including the hypersensitive response, which restricts the pathogen growth.</text>
</comment>